<gene>
    <name evidence="2" type="ORF">LPJSA22_00542</name>
</gene>
<feature type="coiled-coil region" evidence="1">
    <location>
        <begin position="69"/>
        <end position="96"/>
    </location>
</feature>
<dbReference type="Proteomes" id="UP000094892">
    <property type="component" value="Unassembled WGS sequence"/>
</dbReference>
<evidence type="ECO:0000313" key="2">
    <source>
        <dbReference type="EMBL" id="ODO60598.1"/>
    </source>
</evidence>
<name>A0A1E3KP03_LACPN</name>
<comment type="caution">
    <text evidence="2">The sequence shown here is derived from an EMBL/GenBank/DDBJ whole genome shotgun (WGS) entry which is preliminary data.</text>
</comment>
<evidence type="ECO:0000313" key="3">
    <source>
        <dbReference type="Proteomes" id="UP000094892"/>
    </source>
</evidence>
<accession>A0A1E3KP03</accession>
<reference evidence="2 3" key="1">
    <citation type="submission" date="2016-08" db="EMBL/GenBank/DDBJ databases">
        <title>Genome sequencing of Lactobacillus plantarum JSA22, isolated from fermented soybean paste.</title>
        <authorList>
            <person name="Choi H.S."/>
        </authorList>
    </citation>
    <scope>NUCLEOTIDE SEQUENCE [LARGE SCALE GENOMIC DNA]</scope>
    <source>
        <strain evidence="2 3">JSA22</strain>
    </source>
</reference>
<dbReference type="AlphaFoldDB" id="A0A1E3KP03"/>
<evidence type="ECO:0000256" key="1">
    <source>
        <dbReference type="SAM" id="Coils"/>
    </source>
</evidence>
<organism evidence="2 3">
    <name type="scientific">Lactiplantibacillus plantarum</name>
    <name type="common">Lactobacillus plantarum</name>
    <dbReference type="NCBI Taxonomy" id="1590"/>
    <lineage>
        <taxon>Bacteria</taxon>
        <taxon>Bacillati</taxon>
        <taxon>Bacillota</taxon>
        <taxon>Bacilli</taxon>
        <taxon>Lactobacillales</taxon>
        <taxon>Lactobacillaceae</taxon>
        <taxon>Lactiplantibacillus</taxon>
    </lineage>
</organism>
<dbReference type="RefSeq" id="WP_069302365.1">
    <property type="nucleotide sequence ID" value="NZ_CP103411.1"/>
</dbReference>
<keyword evidence="1" id="KW-0175">Coiled coil</keyword>
<protein>
    <submittedName>
        <fullName evidence="2">Uncharacterized protein</fullName>
    </submittedName>
</protein>
<proteinExistence type="predicted"/>
<sequence length="109" mass="12452">MLIIRQEVIDKCTHEILAALEENTDNTAEAIAVLENIHLDEHSVISLSEKNVFSTVESRKHTDLDSNSINIRVKNVEELSKLIQNAQEQVFNLKKTILEINNFKIQVDL</sequence>
<dbReference type="EMBL" id="MCOL01000001">
    <property type="protein sequence ID" value="ODO60598.1"/>
    <property type="molecule type" value="Genomic_DNA"/>
</dbReference>